<dbReference type="Proteomes" id="UP000315364">
    <property type="component" value="Chromosome"/>
</dbReference>
<reference evidence="4 5" key="1">
    <citation type="submission" date="2019-07" db="EMBL/GenBank/DDBJ databases">
        <title>Full genome sequence of Devosia sp. Gsoil 520.</title>
        <authorList>
            <person name="Im W.-T."/>
        </authorList>
    </citation>
    <scope>NUCLEOTIDE SEQUENCE [LARGE SCALE GENOMIC DNA]</scope>
    <source>
        <strain evidence="4 5">Gsoil 520</strain>
    </source>
</reference>
<name>A0A5B8LTD3_9HYPH</name>
<dbReference type="PROSITE" id="PS50887">
    <property type="entry name" value="GGDEF"/>
    <property type="match status" value="1"/>
</dbReference>
<dbReference type="FunFam" id="3.30.70.270:FF:000001">
    <property type="entry name" value="Diguanylate cyclase domain protein"/>
    <property type="match status" value="1"/>
</dbReference>
<dbReference type="EMBL" id="CP042304">
    <property type="protein sequence ID" value="QDZ11119.1"/>
    <property type="molecule type" value="Genomic_DNA"/>
</dbReference>
<dbReference type="SMART" id="SM00052">
    <property type="entry name" value="EAL"/>
    <property type="match status" value="1"/>
</dbReference>
<dbReference type="PANTHER" id="PTHR44757">
    <property type="entry name" value="DIGUANYLATE CYCLASE DGCP"/>
    <property type="match status" value="1"/>
</dbReference>
<dbReference type="InterPro" id="IPR052155">
    <property type="entry name" value="Biofilm_reg_signaling"/>
</dbReference>
<dbReference type="InterPro" id="IPR029787">
    <property type="entry name" value="Nucleotide_cyclase"/>
</dbReference>
<organism evidence="4 5">
    <name type="scientific">Devosia ginsengisoli</name>
    <dbReference type="NCBI Taxonomy" id="400770"/>
    <lineage>
        <taxon>Bacteria</taxon>
        <taxon>Pseudomonadati</taxon>
        <taxon>Pseudomonadota</taxon>
        <taxon>Alphaproteobacteria</taxon>
        <taxon>Hyphomicrobiales</taxon>
        <taxon>Devosiaceae</taxon>
        <taxon>Devosia</taxon>
    </lineage>
</organism>
<keyword evidence="1" id="KW-0812">Transmembrane</keyword>
<dbReference type="KEGG" id="dea:FPZ08_10350"/>
<keyword evidence="5" id="KW-1185">Reference proteome</keyword>
<dbReference type="Gene3D" id="3.20.20.450">
    <property type="entry name" value="EAL domain"/>
    <property type="match status" value="1"/>
</dbReference>
<dbReference type="NCBIfam" id="TIGR00254">
    <property type="entry name" value="GGDEF"/>
    <property type="match status" value="1"/>
</dbReference>
<keyword evidence="1" id="KW-0472">Membrane</keyword>
<dbReference type="OrthoDB" id="9814202at2"/>
<dbReference type="SUPFAM" id="SSF141868">
    <property type="entry name" value="EAL domain-like"/>
    <property type="match status" value="1"/>
</dbReference>
<dbReference type="InterPro" id="IPR000160">
    <property type="entry name" value="GGDEF_dom"/>
</dbReference>
<dbReference type="InterPro" id="IPR001633">
    <property type="entry name" value="EAL_dom"/>
</dbReference>
<dbReference type="InterPro" id="IPR043128">
    <property type="entry name" value="Rev_trsase/Diguanyl_cyclase"/>
</dbReference>
<dbReference type="Gene3D" id="3.30.70.270">
    <property type="match status" value="1"/>
</dbReference>
<protein>
    <submittedName>
        <fullName evidence="4">EAL domain-containing protein</fullName>
    </submittedName>
</protein>
<dbReference type="PANTHER" id="PTHR44757:SF2">
    <property type="entry name" value="BIOFILM ARCHITECTURE MAINTENANCE PROTEIN MBAA"/>
    <property type="match status" value="1"/>
</dbReference>
<dbReference type="CDD" id="cd01949">
    <property type="entry name" value="GGDEF"/>
    <property type="match status" value="1"/>
</dbReference>
<feature type="domain" description="GGDEF" evidence="3">
    <location>
        <begin position="349"/>
        <end position="480"/>
    </location>
</feature>
<gene>
    <name evidence="4" type="ORF">FPZ08_10350</name>
</gene>
<dbReference type="CDD" id="cd01948">
    <property type="entry name" value="EAL"/>
    <property type="match status" value="1"/>
</dbReference>
<dbReference type="AlphaFoldDB" id="A0A5B8LTD3"/>
<dbReference type="GO" id="GO:0003824">
    <property type="term" value="F:catalytic activity"/>
    <property type="evidence" value="ECO:0007669"/>
    <property type="project" value="UniProtKB-ARBA"/>
</dbReference>
<evidence type="ECO:0000259" key="2">
    <source>
        <dbReference type="PROSITE" id="PS50883"/>
    </source>
</evidence>
<dbReference type="Pfam" id="PF05228">
    <property type="entry name" value="CHASE4"/>
    <property type="match status" value="1"/>
</dbReference>
<evidence type="ECO:0000259" key="3">
    <source>
        <dbReference type="PROSITE" id="PS50887"/>
    </source>
</evidence>
<dbReference type="Pfam" id="PF00563">
    <property type="entry name" value="EAL"/>
    <property type="match status" value="1"/>
</dbReference>
<sequence length="750" mass="82594">MVLARKVQTGRLMQPKTSTLERWQFSAAVLLPVVLALVITAAAVLGFVFWSTANIDERALDRQSAMFGQIIEARRDQLEHELASVAVRDDTVVNTRLMFNFNWVDRNIGKWMHEFFGHNRIVVLDTTAQPLYMMQDGVAVEPREYRRIASPVQQLVNRVRAVPPRTVVPGTQPRPISISDFALVEGQPAIVSVMTIVSDSGAIMQAPGTEPLIAAVQFLDDATASRFNNEYLFADGHFSLVRTAKPDRATHPILNNAGRFVAFFDWERDRPGLMLLRQTGPALAAAFAVAAILVFLLLSQLRRSSAALEAGRRHAEHQAAHDRLTGLPNRMSFDAHLAHVLTDRQGANAQLSLLMLDLDRFKQVNDTLGHQAGDELICAVGRRIRGVVGPGVMIARLGGDEFAILVRDRQQDVTAMAGTIIEAVSHAFDLNHFKAHVGVSIGIVNVTGGNAEPRELVRKADIALYEAKASGRNRSVVYEEHMNELLQLQHTIEGELREALQRNDQLSVAFQPLIDQRSRKVIGAEALARWHHPKYGQISPARFIPVAENTGLIETLGEVVLRRACELGATAPGRTIAVNISPTQLRNPRFSGQVFDILRETGMRPTDLELEITESILLDDEHVSAQNLRTFRAAGIHIALDDFGTGYSSLSYLKRYPVDRIKIDRSFVSQLSEGHVSVAITQAIVTLAHAMEIEVTAEGVETEAQATILGRLGCNTLQGFLFSGGVPAGQITAIFADKANTPDRRRTRAA</sequence>
<dbReference type="SUPFAM" id="SSF55073">
    <property type="entry name" value="Nucleotide cyclase"/>
    <property type="match status" value="1"/>
</dbReference>
<dbReference type="InterPro" id="IPR007892">
    <property type="entry name" value="CHASE4"/>
</dbReference>
<feature type="transmembrane region" description="Helical" evidence="1">
    <location>
        <begin position="23"/>
        <end position="50"/>
    </location>
</feature>
<feature type="transmembrane region" description="Helical" evidence="1">
    <location>
        <begin position="280"/>
        <end position="298"/>
    </location>
</feature>
<keyword evidence="1" id="KW-1133">Transmembrane helix</keyword>
<evidence type="ECO:0000313" key="5">
    <source>
        <dbReference type="Proteomes" id="UP000315364"/>
    </source>
</evidence>
<evidence type="ECO:0000256" key="1">
    <source>
        <dbReference type="SAM" id="Phobius"/>
    </source>
</evidence>
<accession>A0A5B8LTD3</accession>
<dbReference type="Pfam" id="PF00990">
    <property type="entry name" value="GGDEF"/>
    <property type="match status" value="1"/>
</dbReference>
<feature type="domain" description="EAL" evidence="2">
    <location>
        <begin position="489"/>
        <end position="739"/>
    </location>
</feature>
<dbReference type="PROSITE" id="PS50883">
    <property type="entry name" value="EAL"/>
    <property type="match status" value="1"/>
</dbReference>
<dbReference type="SMART" id="SM00267">
    <property type="entry name" value="GGDEF"/>
    <property type="match status" value="1"/>
</dbReference>
<proteinExistence type="predicted"/>
<dbReference type="InterPro" id="IPR035919">
    <property type="entry name" value="EAL_sf"/>
</dbReference>
<evidence type="ECO:0000313" key="4">
    <source>
        <dbReference type="EMBL" id="QDZ11119.1"/>
    </source>
</evidence>